<protein>
    <recommendedName>
        <fullName evidence="8">tRNA(Ile)-lysidine synthase</fullName>
        <ecNumber evidence="8">6.3.4.19</ecNumber>
    </recommendedName>
    <alternativeName>
        <fullName evidence="8">tRNA(Ile)-2-lysyl-cytidine synthase</fullName>
    </alternativeName>
    <alternativeName>
        <fullName evidence="8">tRNA(Ile)-lysidine synthetase</fullName>
    </alternativeName>
</protein>
<comment type="subcellular location">
    <subcellularLocation>
        <location evidence="1 8">Cytoplasm</location>
    </subcellularLocation>
</comment>
<dbReference type="SUPFAM" id="SSF56037">
    <property type="entry name" value="PheT/TilS domain"/>
    <property type="match status" value="1"/>
</dbReference>
<proteinExistence type="inferred from homology"/>
<evidence type="ECO:0000256" key="7">
    <source>
        <dbReference type="ARBA" id="ARBA00048539"/>
    </source>
</evidence>
<evidence type="ECO:0000256" key="6">
    <source>
        <dbReference type="ARBA" id="ARBA00022840"/>
    </source>
</evidence>
<dbReference type="Pfam" id="PF11734">
    <property type="entry name" value="TilS_C"/>
    <property type="match status" value="1"/>
</dbReference>
<keyword evidence="11" id="KW-1185">Reference proteome</keyword>
<dbReference type="Gene3D" id="3.40.50.620">
    <property type="entry name" value="HUPs"/>
    <property type="match status" value="1"/>
</dbReference>
<dbReference type="GO" id="GO:0006400">
    <property type="term" value="P:tRNA modification"/>
    <property type="evidence" value="ECO:0007669"/>
    <property type="project" value="UniProtKB-UniRule"/>
</dbReference>
<comment type="catalytic activity">
    <reaction evidence="7 8">
        <text>cytidine(34) in tRNA(Ile2) + L-lysine + ATP = lysidine(34) in tRNA(Ile2) + AMP + diphosphate + H(+)</text>
        <dbReference type="Rhea" id="RHEA:43744"/>
        <dbReference type="Rhea" id="RHEA-COMP:10625"/>
        <dbReference type="Rhea" id="RHEA-COMP:10670"/>
        <dbReference type="ChEBI" id="CHEBI:15378"/>
        <dbReference type="ChEBI" id="CHEBI:30616"/>
        <dbReference type="ChEBI" id="CHEBI:32551"/>
        <dbReference type="ChEBI" id="CHEBI:33019"/>
        <dbReference type="ChEBI" id="CHEBI:82748"/>
        <dbReference type="ChEBI" id="CHEBI:83665"/>
        <dbReference type="ChEBI" id="CHEBI:456215"/>
        <dbReference type="EC" id="6.3.4.19"/>
    </reaction>
</comment>
<feature type="domain" description="Lysidine-tRNA(Ile) synthetase C-terminal" evidence="9">
    <location>
        <begin position="370"/>
        <end position="444"/>
    </location>
</feature>
<evidence type="ECO:0000256" key="1">
    <source>
        <dbReference type="ARBA" id="ARBA00004496"/>
    </source>
</evidence>
<evidence type="ECO:0000313" key="10">
    <source>
        <dbReference type="EMBL" id="SEA92412.1"/>
    </source>
</evidence>
<keyword evidence="6 8" id="KW-0067">ATP-binding</keyword>
<dbReference type="NCBIfam" id="TIGR02432">
    <property type="entry name" value="lysidine_TilS_N"/>
    <property type="match status" value="1"/>
</dbReference>
<dbReference type="AlphaFoldDB" id="A0A1H4F7E9"/>
<evidence type="ECO:0000256" key="4">
    <source>
        <dbReference type="ARBA" id="ARBA00022694"/>
    </source>
</evidence>
<dbReference type="EMBL" id="FNRL01000022">
    <property type="protein sequence ID" value="SEA92412.1"/>
    <property type="molecule type" value="Genomic_DNA"/>
</dbReference>
<dbReference type="SUPFAM" id="SSF52402">
    <property type="entry name" value="Adenine nucleotide alpha hydrolases-like"/>
    <property type="match status" value="1"/>
</dbReference>
<evidence type="ECO:0000256" key="8">
    <source>
        <dbReference type="HAMAP-Rule" id="MF_01161"/>
    </source>
</evidence>
<keyword evidence="3 8" id="KW-0436">Ligase</keyword>
<evidence type="ECO:0000256" key="2">
    <source>
        <dbReference type="ARBA" id="ARBA00022490"/>
    </source>
</evidence>
<dbReference type="HAMAP" id="MF_01161">
    <property type="entry name" value="tRNA_Ile_lys_synt"/>
    <property type="match status" value="1"/>
</dbReference>
<reference evidence="11" key="1">
    <citation type="submission" date="2016-10" db="EMBL/GenBank/DDBJ databases">
        <authorList>
            <person name="Varghese N."/>
            <person name="Submissions S."/>
        </authorList>
    </citation>
    <scope>NUCLEOTIDE SEQUENCE [LARGE SCALE GENOMIC DNA]</scope>
    <source>
        <strain evidence="11">DSM 23920</strain>
    </source>
</reference>
<dbReference type="GO" id="GO:0032267">
    <property type="term" value="F:tRNA(Ile)-lysidine synthase activity"/>
    <property type="evidence" value="ECO:0007669"/>
    <property type="project" value="UniProtKB-EC"/>
</dbReference>
<dbReference type="GO" id="GO:0005524">
    <property type="term" value="F:ATP binding"/>
    <property type="evidence" value="ECO:0007669"/>
    <property type="project" value="UniProtKB-UniRule"/>
</dbReference>
<dbReference type="Proteomes" id="UP000199656">
    <property type="component" value="Unassembled WGS sequence"/>
</dbReference>
<dbReference type="InterPro" id="IPR012795">
    <property type="entry name" value="tRNA_Ile_lys_synt_N"/>
</dbReference>
<dbReference type="InterPro" id="IPR014729">
    <property type="entry name" value="Rossmann-like_a/b/a_fold"/>
</dbReference>
<dbReference type="InterPro" id="IPR011063">
    <property type="entry name" value="TilS/TtcA_N"/>
</dbReference>
<dbReference type="NCBIfam" id="TIGR02433">
    <property type="entry name" value="lysidine_TilS_C"/>
    <property type="match status" value="1"/>
</dbReference>
<dbReference type="EC" id="6.3.4.19" evidence="8"/>
<comment type="domain">
    <text evidence="8">The N-terminal region contains the highly conserved SGGXDS motif, predicted to be a P-loop motif involved in ATP binding.</text>
</comment>
<dbReference type="PANTHER" id="PTHR43033">
    <property type="entry name" value="TRNA(ILE)-LYSIDINE SYNTHASE-RELATED"/>
    <property type="match status" value="1"/>
</dbReference>
<evidence type="ECO:0000313" key="11">
    <source>
        <dbReference type="Proteomes" id="UP000199656"/>
    </source>
</evidence>
<evidence type="ECO:0000256" key="5">
    <source>
        <dbReference type="ARBA" id="ARBA00022741"/>
    </source>
</evidence>
<accession>A0A1H4F7E9</accession>
<dbReference type="OrthoDB" id="9807403at2"/>
<dbReference type="STRING" id="408074.SAMN05660909_04182"/>
<dbReference type="PANTHER" id="PTHR43033:SF1">
    <property type="entry name" value="TRNA(ILE)-LYSIDINE SYNTHASE-RELATED"/>
    <property type="match status" value="1"/>
</dbReference>
<gene>
    <name evidence="8" type="primary">tilS</name>
    <name evidence="10" type="ORF">SAMN05660909_04182</name>
</gene>
<dbReference type="CDD" id="cd01992">
    <property type="entry name" value="TilS_N"/>
    <property type="match status" value="1"/>
</dbReference>
<dbReference type="Pfam" id="PF01171">
    <property type="entry name" value="ATP_bind_3"/>
    <property type="match status" value="1"/>
</dbReference>
<sequence>MPHQLLTNFTSYIQGQQLFDPSQKVLLAVSGGVDSVVMATLFKQAGFNAAIAHCNFQLRGEESLRDEAFVRALAAQLSLPFFQVSFNTTGYAETHQVTIQVAARELRYEWLEAIRNQEGYHYIATAHHMQDSVETALMNFAKGTGIAGLHGILPKQEKVIRPLLFAEKDTLIAFAAWKNIQFVEDSSNTTDKYTRNFFRRQVIPRIQEVFPAAVKNMAATTERIREAEYLYQEAVERKKKQLLVQNGNTWMVPVRKLQHIKPLSTIAWEIFRHYGCSAAQTQQVLLLLGSESGRYVETSTHRIIRNRNWLLITPLADIAAPLQVIDAEQQHVHFAGGQLHIRQEKRDPHLPIPTSPFIACLDASQVTFPLLLRKWKQGDYLYPLGMPKKKKVSRLLIDQKLSLPEKEQVWVLESAKKIVWVLGLRIDDRVKITPKTQSVLQIEWKKISGE</sequence>
<evidence type="ECO:0000259" key="9">
    <source>
        <dbReference type="SMART" id="SM00977"/>
    </source>
</evidence>
<dbReference type="RefSeq" id="WP_089763848.1">
    <property type="nucleotide sequence ID" value="NZ_BKAT01000036.1"/>
</dbReference>
<keyword evidence="5 8" id="KW-0547">Nucleotide-binding</keyword>
<evidence type="ECO:0000256" key="3">
    <source>
        <dbReference type="ARBA" id="ARBA00022598"/>
    </source>
</evidence>
<dbReference type="InterPro" id="IPR012094">
    <property type="entry name" value="tRNA_Ile_lys_synt"/>
</dbReference>
<name>A0A1H4F7E9_9BACT</name>
<dbReference type="SMART" id="SM00977">
    <property type="entry name" value="TilS_C"/>
    <property type="match status" value="1"/>
</dbReference>
<keyword evidence="2 8" id="KW-0963">Cytoplasm</keyword>
<keyword evidence="4 8" id="KW-0819">tRNA processing</keyword>
<dbReference type="GO" id="GO:0005737">
    <property type="term" value="C:cytoplasm"/>
    <property type="evidence" value="ECO:0007669"/>
    <property type="project" value="UniProtKB-SubCell"/>
</dbReference>
<comment type="similarity">
    <text evidence="8">Belongs to the tRNA(Ile)-lysidine synthase family.</text>
</comment>
<dbReference type="InterPro" id="IPR012796">
    <property type="entry name" value="Lysidine-tRNA-synth_C"/>
</dbReference>
<organism evidence="10 11">
    <name type="scientific">Chitinophaga terrae</name>
    <name type="common">ex Kim and Jung 2007</name>
    <dbReference type="NCBI Taxonomy" id="408074"/>
    <lineage>
        <taxon>Bacteria</taxon>
        <taxon>Pseudomonadati</taxon>
        <taxon>Bacteroidota</taxon>
        <taxon>Chitinophagia</taxon>
        <taxon>Chitinophagales</taxon>
        <taxon>Chitinophagaceae</taxon>
        <taxon>Chitinophaga</taxon>
    </lineage>
</organism>
<feature type="binding site" evidence="8">
    <location>
        <begin position="30"/>
        <end position="35"/>
    </location>
    <ligand>
        <name>ATP</name>
        <dbReference type="ChEBI" id="CHEBI:30616"/>
    </ligand>
</feature>
<comment type="function">
    <text evidence="8">Ligates lysine onto the cytidine present at position 34 of the AUA codon-specific tRNA(Ile) that contains the anticodon CAU, in an ATP-dependent manner. Cytidine is converted to lysidine, thus changing the amino acid specificity of the tRNA from methionine to isoleucine.</text>
</comment>